<feature type="transmembrane region" description="Helical" evidence="8">
    <location>
        <begin position="20"/>
        <end position="40"/>
    </location>
</feature>
<dbReference type="Proteomes" id="UP000189462">
    <property type="component" value="Unassembled WGS sequence"/>
</dbReference>
<keyword evidence="4 7" id="KW-0812">Transmembrane</keyword>
<dbReference type="EMBL" id="MVBK01000010">
    <property type="protein sequence ID" value="OOG28142.1"/>
    <property type="molecule type" value="Genomic_DNA"/>
</dbReference>
<reference evidence="9 10" key="1">
    <citation type="submission" date="2017-02" db="EMBL/GenBank/DDBJ databases">
        <title>Genomic diversity within the haloalkaliphilic genus Thioalkalivibrio.</title>
        <authorList>
            <person name="Ahn A.-C."/>
            <person name="Meier-Kolthoff J."/>
            <person name="Overmars L."/>
            <person name="Richter M."/>
            <person name="Woyke T."/>
            <person name="Sorokin D.Y."/>
            <person name="Muyzer G."/>
        </authorList>
    </citation>
    <scope>NUCLEOTIDE SEQUENCE [LARGE SCALE GENOMIC DNA]</scope>
    <source>
        <strain evidence="9 10">ALJD</strain>
    </source>
</reference>
<gene>
    <name evidence="9" type="ORF">B1C78_02195</name>
</gene>
<keyword evidence="3" id="KW-1003">Cell membrane</keyword>
<comment type="caution">
    <text evidence="9">The sequence shown here is derived from an EMBL/GenBank/DDBJ whole genome shotgun (WGS) entry which is preliminary data.</text>
</comment>
<proteinExistence type="inferred from homology"/>
<keyword evidence="5 8" id="KW-1133">Transmembrane helix</keyword>
<evidence type="ECO:0000256" key="7">
    <source>
        <dbReference type="RuleBase" id="RU003879"/>
    </source>
</evidence>
<dbReference type="STRING" id="108003.B1C78_02195"/>
<accession>A0A1V3NTH4</accession>
<keyword evidence="7" id="KW-0653">Protein transport</keyword>
<evidence type="ECO:0000256" key="2">
    <source>
        <dbReference type="ARBA" id="ARBA00005811"/>
    </source>
</evidence>
<comment type="subcellular location">
    <subcellularLocation>
        <location evidence="1">Cell membrane</location>
        <topology evidence="1">Single-pass membrane protein</topology>
    </subcellularLocation>
    <subcellularLocation>
        <location evidence="7">Cell membrane</location>
        <topology evidence="7">Single-pass type II membrane protein</topology>
    </subcellularLocation>
</comment>
<keyword evidence="10" id="KW-1185">Reference proteome</keyword>
<dbReference type="PANTHER" id="PTHR30558">
    <property type="entry name" value="EXBD MEMBRANE COMPONENT OF PMF-DRIVEN MACROMOLECULE IMPORT SYSTEM"/>
    <property type="match status" value="1"/>
</dbReference>
<dbReference type="Gene3D" id="3.30.420.270">
    <property type="match status" value="1"/>
</dbReference>
<evidence type="ECO:0000256" key="6">
    <source>
        <dbReference type="ARBA" id="ARBA00023136"/>
    </source>
</evidence>
<protein>
    <submittedName>
        <fullName evidence="9">Biopolymer transporter ExbD</fullName>
    </submittedName>
</protein>
<dbReference type="OrthoDB" id="9798629at2"/>
<evidence type="ECO:0000313" key="10">
    <source>
        <dbReference type="Proteomes" id="UP000189462"/>
    </source>
</evidence>
<dbReference type="GO" id="GO:0005886">
    <property type="term" value="C:plasma membrane"/>
    <property type="evidence" value="ECO:0007669"/>
    <property type="project" value="UniProtKB-SubCell"/>
</dbReference>
<dbReference type="PANTHER" id="PTHR30558:SF7">
    <property type="entry name" value="TOL-PAL SYSTEM PROTEIN TOLR"/>
    <property type="match status" value="1"/>
</dbReference>
<evidence type="ECO:0000256" key="5">
    <source>
        <dbReference type="ARBA" id="ARBA00022989"/>
    </source>
</evidence>
<dbReference type="InterPro" id="IPR003400">
    <property type="entry name" value="ExbD"/>
</dbReference>
<dbReference type="AlphaFoldDB" id="A0A1V3NTH4"/>
<comment type="similarity">
    <text evidence="2 7">Belongs to the ExbD/TolR family.</text>
</comment>
<dbReference type="RefSeq" id="WP_077277492.1">
    <property type="nucleotide sequence ID" value="NZ_MVBK01000010.1"/>
</dbReference>
<evidence type="ECO:0000256" key="4">
    <source>
        <dbReference type="ARBA" id="ARBA00022692"/>
    </source>
</evidence>
<dbReference type="GO" id="GO:0022857">
    <property type="term" value="F:transmembrane transporter activity"/>
    <property type="evidence" value="ECO:0007669"/>
    <property type="project" value="InterPro"/>
</dbReference>
<name>A0A1V3NTH4_9GAMM</name>
<keyword evidence="6 8" id="KW-0472">Membrane</keyword>
<evidence type="ECO:0000256" key="3">
    <source>
        <dbReference type="ARBA" id="ARBA00022475"/>
    </source>
</evidence>
<evidence type="ECO:0000313" key="9">
    <source>
        <dbReference type="EMBL" id="OOG28142.1"/>
    </source>
</evidence>
<dbReference type="GO" id="GO:0015031">
    <property type="term" value="P:protein transport"/>
    <property type="evidence" value="ECO:0007669"/>
    <property type="project" value="UniProtKB-KW"/>
</dbReference>
<evidence type="ECO:0000256" key="1">
    <source>
        <dbReference type="ARBA" id="ARBA00004162"/>
    </source>
</evidence>
<keyword evidence="7" id="KW-0813">Transport</keyword>
<sequence length="134" mass="14403">MAGGLLGDEDQPLSEMNVVPLVDVILVLLVMFIIAAPIFAQALNVDLPRAEASPGVEPQVAHLVLYADGKLMLEERAVHRDALPGLLSERLREEPQLVVRLGADASVPYQSVAELVSVLQTSGVRRIAFATRSP</sequence>
<dbReference type="Pfam" id="PF02472">
    <property type="entry name" value="ExbD"/>
    <property type="match status" value="1"/>
</dbReference>
<evidence type="ECO:0000256" key="8">
    <source>
        <dbReference type="SAM" id="Phobius"/>
    </source>
</evidence>
<organism evidence="9 10">
    <name type="scientific">Thioalkalivibrio denitrificans</name>
    <dbReference type="NCBI Taxonomy" id="108003"/>
    <lineage>
        <taxon>Bacteria</taxon>
        <taxon>Pseudomonadati</taxon>
        <taxon>Pseudomonadota</taxon>
        <taxon>Gammaproteobacteria</taxon>
        <taxon>Chromatiales</taxon>
        <taxon>Ectothiorhodospiraceae</taxon>
        <taxon>Thioalkalivibrio</taxon>
    </lineage>
</organism>